<name>A0A6M1SYU9_9BACT</name>
<comment type="caution">
    <text evidence="2">The sequence shown here is derived from an EMBL/GenBank/DDBJ whole genome shotgun (WGS) entry which is preliminary data.</text>
</comment>
<evidence type="ECO:0000313" key="2">
    <source>
        <dbReference type="EMBL" id="NGP88496.1"/>
    </source>
</evidence>
<dbReference type="RefSeq" id="WP_165268282.1">
    <property type="nucleotide sequence ID" value="NZ_JAALLS010000010.1"/>
</dbReference>
<sequence length="261" mass="28329">MSEKLVTSSVDNGILTITLNRPDKLNSFIEPMAKQLQEALADAKTNDDVRCVLLTGKGNAFSAGQDLPEVVDKGDDYELGETVRKSYNPVIKAIRHLEKPVVCAVNGTAAGAGANLALACDIVLASEEAVFVQSFSKIGLIPDSGGTFFLPRLVGLQRANAMYLLDEKVSAEKAEEIGLIYKAVEDGFLIAEANSITQKLAKMPTKGFGLYKRAINQSLSNNLDEHLELEADLQTEAGNTHDYHEGVQSFLEKRKPEFKGK</sequence>
<dbReference type="InterPro" id="IPR001753">
    <property type="entry name" value="Enoyl-CoA_hydra/iso"/>
</dbReference>
<dbReference type="GO" id="GO:0016853">
    <property type="term" value="F:isomerase activity"/>
    <property type="evidence" value="ECO:0007669"/>
    <property type="project" value="UniProtKB-KW"/>
</dbReference>
<dbReference type="InterPro" id="IPR029045">
    <property type="entry name" value="ClpP/crotonase-like_dom_sf"/>
</dbReference>
<dbReference type="EMBL" id="JAALLS010000010">
    <property type="protein sequence ID" value="NGP88496.1"/>
    <property type="molecule type" value="Genomic_DNA"/>
</dbReference>
<dbReference type="PANTHER" id="PTHR43802">
    <property type="entry name" value="ENOYL-COA HYDRATASE"/>
    <property type="match status" value="1"/>
</dbReference>
<dbReference type="PANTHER" id="PTHR43802:SF1">
    <property type="entry name" value="IP11341P-RELATED"/>
    <property type="match status" value="1"/>
</dbReference>
<dbReference type="CDD" id="cd06558">
    <property type="entry name" value="crotonase-like"/>
    <property type="match status" value="1"/>
</dbReference>
<dbReference type="SUPFAM" id="SSF52096">
    <property type="entry name" value="ClpP/crotonase"/>
    <property type="match status" value="1"/>
</dbReference>
<accession>A0A6M1SYU9</accession>
<protein>
    <submittedName>
        <fullName evidence="2">2-(1,2-epoxy-1,2-dihydrophenyl)acetyl-CoA isomerase</fullName>
        <ecNumber evidence="2">5.3.3.18</ecNumber>
    </submittedName>
</protein>
<reference evidence="2 3" key="1">
    <citation type="submission" date="2020-02" db="EMBL/GenBank/DDBJ databases">
        <title>Aliifodinibius halophilus 2W32, complete genome.</title>
        <authorList>
            <person name="Li Y."/>
            <person name="Wu S."/>
        </authorList>
    </citation>
    <scope>NUCLEOTIDE SEQUENCE [LARGE SCALE GENOMIC DNA]</scope>
    <source>
        <strain evidence="2 3">2W32</strain>
    </source>
</reference>
<dbReference type="InterPro" id="IPR014748">
    <property type="entry name" value="Enoyl-CoA_hydra_C"/>
</dbReference>
<gene>
    <name evidence="2" type="ORF">G3569_09020</name>
</gene>
<evidence type="ECO:0000256" key="1">
    <source>
        <dbReference type="ARBA" id="ARBA00005254"/>
    </source>
</evidence>
<organism evidence="2 3">
    <name type="scientific">Fodinibius halophilus</name>
    <dbReference type="NCBI Taxonomy" id="1736908"/>
    <lineage>
        <taxon>Bacteria</taxon>
        <taxon>Pseudomonadati</taxon>
        <taxon>Balneolota</taxon>
        <taxon>Balneolia</taxon>
        <taxon>Balneolales</taxon>
        <taxon>Balneolaceae</taxon>
        <taxon>Fodinibius</taxon>
    </lineage>
</organism>
<keyword evidence="2" id="KW-0413">Isomerase</keyword>
<keyword evidence="3" id="KW-1185">Reference proteome</keyword>
<evidence type="ECO:0000313" key="3">
    <source>
        <dbReference type="Proteomes" id="UP000479132"/>
    </source>
</evidence>
<dbReference type="AlphaFoldDB" id="A0A6M1SYU9"/>
<comment type="similarity">
    <text evidence="1">Belongs to the enoyl-CoA hydratase/isomerase family.</text>
</comment>
<dbReference type="Gene3D" id="3.90.226.10">
    <property type="entry name" value="2-enoyl-CoA Hydratase, Chain A, domain 1"/>
    <property type="match status" value="1"/>
</dbReference>
<dbReference type="Proteomes" id="UP000479132">
    <property type="component" value="Unassembled WGS sequence"/>
</dbReference>
<proteinExistence type="inferred from homology"/>
<dbReference type="Gene3D" id="1.10.12.10">
    <property type="entry name" value="Lyase 2-enoyl-coa Hydratase, Chain A, domain 2"/>
    <property type="match status" value="1"/>
</dbReference>
<dbReference type="EC" id="5.3.3.18" evidence="2"/>
<dbReference type="Pfam" id="PF00378">
    <property type="entry name" value="ECH_1"/>
    <property type="match status" value="1"/>
</dbReference>